<evidence type="ECO:0000256" key="3">
    <source>
        <dbReference type="ARBA" id="ARBA00022679"/>
    </source>
</evidence>
<sequence length="667" mass="76663">MTLAALERANDLAVRLVRRLLQEAQLDAAKDAFLKLPDVEHHAAAFLDLVLRAFYAAGYVDVAVVLSFLESLPNWNWTRDGCCVLHDVDRVLRTPTATTTLQVPTLALAYFLHGLVGRLDGGLRVRAESYWYEWISPTLRAIVTGRALVLVASQRQETMYAPSSDFAFDSERRHVFCWRKAWEPDDNKEKWRLIPANKQKDRFFLQHVLYEEYVYAADYAKFRRDDQGNFRSRVFTWRHRHELPGDSGHWQLVPLDADDREVFALYNPYQKEFLHAAADCYDKDRRYVLTTAHRPQDKAWLEERQWRLIPAEESALERGIEAFFTKQYVVAVEQLTAALEQLPDHTEHVKCYAYRMTANLRLRNFDAITADYREVQRLGGDKAAIFHGLAHLWEENTAFLEEIQGPFFVQHQLSRGDDCFVRKEYEVAAFFFQEAASTVLPEEETTTNGEKDVSKSVQLRRARAWLGCAKCFYALAQVEVATTHLENILSLSGLPADLEAQALLWQGKCCRKQEQYDEALRHLERAFDVASTISTTSSLAQSIMLEMRFIGVLQKNLLKELLAPPSSRGISQDDATHTSEQSMEQLMEMFHCPLSLELMVDPVMTPNGDTYEREMIEKHLSINGHFDPLTRAPLTKDMLYPNRALKTLMQAMLNEHRLGILLASCSS</sequence>
<dbReference type="SUPFAM" id="SSF48452">
    <property type="entry name" value="TPR-like"/>
    <property type="match status" value="2"/>
</dbReference>
<dbReference type="Pfam" id="PF04564">
    <property type="entry name" value="U-box"/>
    <property type="match status" value="1"/>
</dbReference>
<dbReference type="InterPro" id="IPR003613">
    <property type="entry name" value="Ubox_domain"/>
</dbReference>
<dbReference type="GO" id="GO:0051087">
    <property type="term" value="F:protein-folding chaperone binding"/>
    <property type="evidence" value="ECO:0007669"/>
    <property type="project" value="TreeGrafter"/>
</dbReference>
<dbReference type="CDD" id="cd23667">
    <property type="entry name" value="beta-trefoil_Ricin_CqDVP-like"/>
    <property type="match status" value="1"/>
</dbReference>
<evidence type="ECO:0000256" key="1">
    <source>
        <dbReference type="ARBA" id="ARBA00000900"/>
    </source>
</evidence>
<evidence type="ECO:0000256" key="4">
    <source>
        <dbReference type="ARBA" id="ARBA00022737"/>
    </source>
</evidence>
<feature type="domain" description="U-box" evidence="9">
    <location>
        <begin position="585"/>
        <end position="659"/>
    </location>
</feature>
<evidence type="ECO:0000256" key="7">
    <source>
        <dbReference type="ARBA" id="ARBA00044534"/>
    </source>
</evidence>
<evidence type="ECO:0000313" key="10">
    <source>
        <dbReference type="EMBL" id="DAZ95737.1"/>
    </source>
</evidence>
<comment type="caution">
    <text evidence="10">The sequence shown here is derived from an EMBL/GenBank/DDBJ whole genome shotgun (WGS) entry which is preliminary data.</text>
</comment>
<keyword evidence="4" id="KW-0677">Repeat</keyword>
<dbReference type="InterPro" id="IPR013083">
    <property type="entry name" value="Znf_RING/FYVE/PHD"/>
</dbReference>
<evidence type="ECO:0000256" key="8">
    <source>
        <dbReference type="ARBA" id="ARBA00044543"/>
    </source>
</evidence>
<dbReference type="GO" id="GO:0006515">
    <property type="term" value="P:protein quality control for misfolded or incompletely synthesized proteins"/>
    <property type="evidence" value="ECO:0007669"/>
    <property type="project" value="TreeGrafter"/>
</dbReference>
<dbReference type="GO" id="GO:0005737">
    <property type="term" value="C:cytoplasm"/>
    <property type="evidence" value="ECO:0007669"/>
    <property type="project" value="TreeGrafter"/>
</dbReference>
<keyword evidence="6" id="KW-0802">TPR repeat</keyword>
<dbReference type="AlphaFoldDB" id="A0AAV2YL74"/>
<dbReference type="PANTHER" id="PTHR46803:SF2">
    <property type="entry name" value="E3 UBIQUITIN-PROTEIN LIGASE CHIP"/>
    <property type="match status" value="1"/>
</dbReference>
<evidence type="ECO:0000313" key="11">
    <source>
        <dbReference type="Proteomes" id="UP001146120"/>
    </source>
</evidence>
<dbReference type="Gene3D" id="3.30.40.10">
    <property type="entry name" value="Zinc/RING finger domain, C3HC4 (zinc finger)"/>
    <property type="match status" value="1"/>
</dbReference>
<dbReference type="PROSITE" id="PS51698">
    <property type="entry name" value="U_BOX"/>
    <property type="match status" value="1"/>
</dbReference>
<dbReference type="EC" id="2.3.2.27" evidence="2"/>
<dbReference type="EMBL" id="DAKRPA010000192">
    <property type="protein sequence ID" value="DAZ95737.1"/>
    <property type="molecule type" value="Genomic_DNA"/>
</dbReference>
<dbReference type="GO" id="GO:0071218">
    <property type="term" value="P:cellular response to misfolded protein"/>
    <property type="evidence" value="ECO:0007669"/>
    <property type="project" value="TreeGrafter"/>
</dbReference>
<keyword evidence="5" id="KW-0833">Ubl conjugation pathway</keyword>
<dbReference type="GO" id="GO:0061630">
    <property type="term" value="F:ubiquitin protein ligase activity"/>
    <property type="evidence" value="ECO:0007669"/>
    <property type="project" value="UniProtKB-EC"/>
</dbReference>
<dbReference type="Proteomes" id="UP001146120">
    <property type="component" value="Unassembled WGS sequence"/>
</dbReference>
<dbReference type="CDD" id="cd16654">
    <property type="entry name" value="RING-Ubox_CHIP"/>
    <property type="match status" value="1"/>
</dbReference>
<accession>A0AAV2YL74</accession>
<name>A0AAV2YL74_9STRA</name>
<evidence type="ECO:0000259" key="9">
    <source>
        <dbReference type="PROSITE" id="PS51698"/>
    </source>
</evidence>
<reference evidence="10" key="2">
    <citation type="journal article" date="2023" name="Microbiol Resour">
        <title>Decontamination and Annotation of the Draft Genome Sequence of the Oomycete Lagenidium giganteum ARSEF 373.</title>
        <authorList>
            <person name="Morgan W.R."/>
            <person name="Tartar A."/>
        </authorList>
    </citation>
    <scope>NUCLEOTIDE SEQUENCE</scope>
    <source>
        <strain evidence="10">ARSEF 373</strain>
    </source>
</reference>
<dbReference type="Gene3D" id="1.25.40.10">
    <property type="entry name" value="Tetratricopeptide repeat domain"/>
    <property type="match status" value="2"/>
</dbReference>
<dbReference type="SUPFAM" id="SSF57850">
    <property type="entry name" value="RING/U-box"/>
    <property type="match status" value="1"/>
</dbReference>
<protein>
    <recommendedName>
        <fullName evidence="7">E3 ubiquitin-protein ligase CHIP</fullName>
        <ecNumber evidence="2">2.3.2.27</ecNumber>
    </recommendedName>
    <alternativeName>
        <fullName evidence="8">RING-type E3 ubiquitin transferase CHIP</fullName>
    </alternativeName>
</protein>
<keyword evidence="3" id="KW-0808">Transferase</keyword>
<proteinExistence type="predicted"/>
<evidence type="ECO:0000256" key="2">
    <source>
        <dbReference type="ARBA" id="ARBA00012483"/>
    </source>
</evidence>
<keyword evidence="11" id="KW-1185">Reference proteome</keyword>
<dbReference type="GO" id="GO:0000209">
    <property type="term" value="P:protein polyubiquitination"/>
    <property type="evidence" value="ECO:0007669"/>
    <property type="project" value="TreeGrafter"/>
</dbReference>
<comment type="catalytic activity">
    <reaction evidence="1">
        <text>S-ubiquitinyl-[E2 ubiquitin-conjugating enzyme]-L-cysteine + [acceptor protein]-L-lysine = [E2 ubiquitin-conjugating enzyme]-L-cysteine + N(6)-ubiquitinyl-[acceptor protein]-L-lysine.</text>
        <dbReference type="EC" id="2.3.2.27"/>
    </reaction>
</comment>
<dbReference type="PANTHER" id="PTHR46803">
    <property type="entry name" value="E3 UBIQUITIN-PROTEIN LIGASE CHIP"/>
    <property type="match status" value="1"/>
</dbReference>
<dbReference type="GO" id="GO:0043161">
    <property type="term" value="P:proteasome-mediated ubiquitin-dependent protein catabolic process"/>
    <property type="evidence" value="ECO:0007669"/>
    <property type="project" value="TreeGrafter"/>
</dbReference>
<evidence type="ECO:0000256" key="5">
    <source>
        <dbReference type="ARBA" id="ARBA00022786"/>
    </source>
</evidence>
<dbReference type="InterPro" id="IPR011990">
    <property type="entry name" value="TPR-like_helical_dom_sf"/>
</dbReference>
<gene>
    <name evidence="10" type="ORF">N0F65_006334</name>
</gene>
<evidence type="ECO:0000256" key="6">
    <source>
        <dbReference type="ARBA" id="ARBA00022803"/>
    </source>
</evidence>
<reference evidence="10" key="1">
    <citation type="submission" date="2022-11" db="EMBL/GenBank/DDBJ databases">
        <authorList>
            <person name="Morgan W.R."/>
            <person name="Tartar A."/>
        </authorList>
    </citation>
    <scope>NUCLEOTIDE SEQUENCE</scope>
    <source>
        <strain evidence="10">ARSEF 373</strain>
    </source>
</reference>
<dbReference type="InterPro" id="IPR045202">
    <property type="entry name" value="CHIP_RING-Ubox"/>
</dbReference>
<organism evidence="10 11">
    <name type="scientific">Lagenidium giganteum</name>
    <dbReference type="NCBI Taxonomy" id="4803"/>
    <lineage>
        <taxon>Eukaryota</taxon>
        <taxon>Sar</taxon>
        <taxon>Stramenopiles</taxon>
        <taxon>Oomycota</taxon>
        <taxon>Peronosporomycetes</taxon>
        <taxon>Pythiales</taxon>
        <taxon>Pythiaceae</taxon>
    </lineage>
</organism>
<dbReference type="GO" id="GO:0045862">
    <property type="term" value="P:positive regulation of proteolysis"/>
    <property type="evidence" value="ECO:0007669"/>
    <property type="project" value="TreeGrafter"/>
</dbReference>
<dbReference type="SMART" id="SM00504">
    <property type="entry name" value="Ubox"/>
    <property type="match status" value="1"/>
</dbReference>